<organism evidence="2">
    <name type="scientific">Chromera velia CCMP2878</name>
    <dbReference type="NCBI Taxonomy" id="1169474"/>
    <lineage>
        <taxon>Eukaryota</taxon>
        <taxon>Sar</taxon>
        <taxon>Alveolata</taxon>
        <taxon>Colpodellida</taxon>
        <taxon>Chromeraceae</taxon>
        <taxon>Chromera</taxon>
    </lineage>
</organism>
<gene>
    <name evidence="2" type="ORF">Cvel_14097</name>
</gene>
<feature type="compositionally biased region" description="Basic and acidic residues" evidence="1">
    <location>
        <begin position="427"/>
        <end position="436"/>
    </location>
</feature>
<feature type="region of interest" description="Disordered" evidence="1">
    <location>
        <begin position="899"/>
        <end position="1047"/>
    </location>
</feature>
<dbReference type="EMBL" id="CDMZ01005944">
    <property type="protein sequence ID" value="CEM56125.1"/>
    <property type="molecule type" value="Genomic_DNA"/>
</dbReference>
<feature type="region of interest" description="Disordered" evidence="1">
    <location>
        <begin position="1957"/>
        <end position="1985"/>
    </location>
</feature>
<feature type="compositionally biased region" description="Basic and acidic residues" evidence="1">
    <location>
        <begin position="1000"/>
        <end position="1016"/>
    </location>
</feature>
<feature type="compositionally biased region" description="Gly residues" evidence="1">
    <location>
        <begin position="1286"/>
        <end position="1296"/>
    </location>
</feature>
<feature type="region of interest" description="Disordered" evidence="1">
    <location>
        <begin position="1369"/>
        <end position="1425"/>
    </location>
</feature>
<feature type="compositionally biased region" description="Polar residues" evidence="1">
    <location>
        <begin position="1369"/>
        <end position="1393"/>
    </location>
</feature>
<feature type="region of interest" description="Disordered" evidence="1">
    <location>
        <begin position="76"/>
        <end position="105"/>
    </location>
</feature>
<feature type="compositionally biased region" description="Basic and acidic residues" evidence="1">
    <location>
        <begin position="1972"/>
        <end position="1985"/>
    </location>
</feature>
<feature type="region of interest" description="Disordered" evidence="1">
    <location>
        <begin position="1865"/>
        <end position="1912"/>
    </location>
</feature>
<feature type="compositionally biased region" description="Pro residues" evidence="1">
    <location>
        <begin position="1810"/>
        <end position="1828"/>
    </location>
</feature>
<feature type="compositionally biased region" description="Basic and acidic residues" evidence="1">
    <location>
        <begin position="1780"/>
        <end position="1797"/>
    </location>
</feature>
<evidence type="ECO:0000256" key="1">
    <source>
        <dbReference type="SAM" id="MobiDB-lite"/>
    </source>
</evidence>
<feature type="region of interest" description="Disordered" evidence="1">
    <location>
        <begin position="449"/>
        <end position="481"/>
    </location>
</feature>
<feature type="region of interest" description="Disordered" evidence="1">
    <location>
        <begin position="1070"/>
        <end position="1101"/>
    </location>
</feature>
<accession>A0A0G4IG34</accession>
<feature type="compositionally biased region" description="Low complexity" evidence="1">
    <location>
        <begin position="689"/>
        <end position="698"/>
    </location>
</feature>
<feature type="compositionally biased region" description="Basic and acidic residues" evidence="1">
    <location>
        <begin position="1185"/>
        <end position="1199"/>
    </location>
</feature>
<feature type="compositionally biased region" description="Polar residues" evidence="1">
    <location>
        <begin position="726"/>
        <end position="759"/>
    </location>
</feature>
<feature type="region of interest" description="Disordered" evidence="1">
    <location>
        <begin position="632"/>
        <end position="783"/>
    </location>
</feature>
<dbReference type="VEuPathDB" id="CryptoDB:Cvel_14097"/>
<sequence length="2008" mass="213921">MKALTMETLLSVPDDEDGDFLIQDALTDALGKPDCFLNDAITADIASLLGVPSQSLTVLFHDAAVRSRYAALLAAARPKQPGPSGIGKEEETEEREKERAESSFHQIQRSLPAAWVTHCVLDLSTLFPCPPTEEQRGLQRAKGESVEEVVNRMAARVRWLSLKETPTDCPLTSETMGVTVRCVRSLSLSSGRKQPDERFRAPTLTPVRVLGLPEETWGGRRSDSLQSSPPSVPAPPPVPSPDPGRRRTQEAGQPRVSASTSQPALPKDRSLSAPLPVVSEETAETFTQAEDQSAPRLCDLLADLTSLEEHVAAFDQREREWQWRLGERGTRGEDTRQQQAHEEVEGREVLEQFDGRGAEMALAKEGSSSLQERRETGPSGTLGEASPEGKLFQPREESDPLCALQNFSATPGGPSSAVKGPSVSTGKAEEEGKGEVESDFLVIGVKEGREKEEDSIIGRKGRGGKKEDPAGRTSVRAPLSPALPPSVLSMIPRPGSSNLPTLKACCLMVTGQMQAVREELIRKEEDWNREREKGREEETADDMDSVILEELLPDTSKWGREHSVPGLSPCFSPSFSHTHHCTSASVEEFEQLSTSPLFSHPCGCTCDHSLVSPSKGPLRAFPPTLIYPGPLPIPRVLPPEPPEEQTPKLNRCPQCHPTRPTQQRLRAGSVQKVHHGNSLAPPPRPPSATPSLSSPLESFTCSPPPPITQQSPLQPAFPYHLPGTIRHSTSPPQVSSNISQAPSLLSGQQQTSTVPQTRIDSALLIPPPSPAQPVGVTSPSTAVSIGTQTETDAAKQRTSSSASVHLLVDAGSGPAPLSEDSLSGDFSNSKFQSPSLVPMPPHMIPSPSLPPMQPTHPVPRALSSDPLAASWEVGTHLPQGSHPVFAALDEWLREWRDNNTESRNMRSRADPPKGAPQGDREVPPQGEWGTGTLGEIAGGASESQTAQKRGEARGGSEEGVAVSGIRQETDPPREEGGDSDEQTELTGNPPASRPLSLLSFKEDAPGGCEKIHESGKSGKGTLLDNQSVPEHPNGLNAAVPSGLDGMQGANAQRCERQFVSHQDWAISANATSSALPERQREQVASSGLQGAPHPRAEASGTPGQVLVLPIHAVSVSVGGLGESGEAVASLSVPPTGEGQTVEEGTRGESETGQPAGGGGELISDVAPEGVRESRRVSLPPLTEPECERTPATRDRKTGAEEGDQPTMAESISPPTRGEDSLQPCPSSPPTAGETSESAPVCDSRIPPDSKPTHGGGAEKSMGGSEFHSFVSGGPAGERRPEDIGEGAVGGEGGGKATKGMGDKVSAPQWPLVTEVAVAAPPVPLADSLRSVVRGPAQPAQGMQNAAFRNLQREFSAASAGADLRVISEPQQQTDREWTQPSGTPPSSLSTQQLLFDHLAAEGGGGNDRPGEKEGSGTPRRQAGSESIGTFPLLSVALSFPPISLPALFHQERIRRAWSSGAGGSSDSPPHSSQTFQRDPRGQGAVCRFSSVPVVLFYREHLEADGGWMRAFESGSCFQDLGVLAIEGHALPSGGRASTVLMSLHSHLVSTIPLSVTAARGGHRGSSEGPSLEVASWGLWEGGVEALPDEGEARFCLGKKVACAMRLERMEGPSAVTKRGEEGKHQPHPVLVRRFKACMSLEGRWERGEPSETGKGSDSWLFNGSREARDALDSFALQLQRDGTPQTLEGDTQTGPAVPSRCLFVVLQQEQERGRRSKTSPQYRIVGGVPVGGSPRIGRQQRESSYYPPVNYQLQAAPDGRHQPQAALSPSAVLPSFPSKFPERSHQSPESPQEDRQALHAQPVSVSVSPPHQPNNPSPLPMQRAPPPQHLYDPRHHQLLPPVQVYHTPAAPPQPSRTNSAAQPQVLLPISPPSPESPHANAPHGALAQAPPSPWSPLQHGIVVAPSSPTPPQPAAVLHGPYFGHPQMHVHPRSLHTQAAEDDDEAASDQTARCLCSATDRSQRSGNAIGHPQRPERESGKGERDTGFRLLSMVGRCKDFFGCAEQETK</sequence>
<proteinExistence type="predicted"/>
<protein>
    <submittedName>
        <fullName evidence="2">Uncharacterized protein</fullName>
    </submittedName>
</protein>
<feature type="region of interest" description="Disordered" evidence="1">
    <location>
        <begin position="1126"/>
        <end position="1304"/>
    </location>
</feature>
<feature type="region of interest" description="Disordered" evidence="1">
    <location>
        <begin position="355"/>
        <end position="436"/>
    </location>
</feature>
<feature type="compositionally biased region" description="Basic and acidic residues" evidence="1">
    <location>
        <begin position="967"/>
        <end position="976"/>
    </location>
</feature>
<feature type="compositionally biased region" description="Basic and acidic residues" evidence="1">
    <location>
        <begin position="899"/>
        <end position="911"/>
    </location>
</feature>
<evidence type="ECO:0000313" key="2">
    <source>
        <dbReference type="EMBL" id="CEM56125.1"/>
    </source>
</evidence>
<feature type="region of interest" description="Disordered" evidence="1">
    <location>
        <begin position="1709"/>
        <end position="1740"/>
    </location>
</feature>
<feature type="region of interest" description="Disordered" evidence="1">
    <location>
        <begin position="211"/>
        <end position="274"/>
    </location>
</feature>
<reference evidence="2" key="1">
    <citation type="submission" date="2014-11" db="EMBL/GenBank/DDBJ databases">
        <authorList>
            <person name="Otto D Thomas"/>
            <person name="Naeem Raeece"/>
        </authorList>
    </citation>
    <scope>NUCLEOTIDE SEQUENCE</scope>
</reference>
<feature type="compositionally biased region" description="Pro residues" evidence="1">
    <location>
        <begin position="230"/>
        <end position="242"/>
    </location>
</feature>
<feature type="region of interest" description="Disordered" evidence="1">
    <location>
        <begin position="1458"/>
        <end position="1481"/>
    </location>
</feature>
<feature type="region of interest" description="Disordered" evidence="1">
    <location>
        <begin position="1754"/>
        <end position="1834"/>
    </location>
</feature>
<name>A0A0G4IG34_9ALVE</name>